<dbReference type="InterPro" id="IPR035914">
    <property type="entry name" value="Sperma_CUB_dom_sf"/>
</dbReference>
<evidence type="ECO:0000256" key="1">
    <source>
        <dbReference type="ARBA" id="ARBA00023157"/>
    </source>
</evidence>
<evidence type="ECO:0000256" key="2">
    <source>
        <dbReference type="PROSITE-ProRule" id="PRU00059"/>
    </source>
</evidence>
<dbReference type="Gene3D" id="2.60.120.290">
    <property type="entry name" value="Spermadhesin, CUB domain"/>
    <property type="match status" value="1"/>
</dbReference>
<sequence length="183" mass="19971">TNLKTCKLDKDPCLNQGYMGPACKCLCPPGTKGKNCEVLKMSYEDAMLKLFWPNSTKITKPNTVVQTPGYPDAVNSELVMDIVLQAGKCERVVLTFEGFSVMERSAQGLCQSDKLAIKSKVDDASPRTFCGKEILPGQVFKSDQSLLILSYHGFNYAGVWGNNGGTTGWKALFTKERIPGCTG</sequence>
<dbReference type="OrthoDB" id="291007at2759"/>
<feature type="domain" description="CUB" evidence="3">
    <location>
        <begin position="54"/>
        <end position="176"/>
    </location>
</feature>
<organism evidence="4 5">
    <name type="scientific">Hyalella azteca</name>
    <name type="common">Amphipod</name>
    <dbReference type="NCBI Taxonomy" id="294128"/>
    <lineage>
        <taxon>Eukaryota</taxon>
        <taxon>Metazoa</taxon>
        <taxon>Ecdysozoa</taxon>
        <taxon>Arthropoda</taxon>
        <taxon>Crustacea</taxon>
        <taxon>Multicrustacea</taxon>
        <taxon>Malacostraca</taxon>
        <taxon>Eumalacostraca</taxon>
        <taxon>Peracarida</taxon>
        <taxon>Amphipoda</taxon>
        <taxon>Senticaudata</taxon>
        <taxon>Talitrida</taxon>
        <taxon>Talitroidea</taxon>
        <taxon>Hyalellidae</taxon>
        <taxon>Hyalella</taxon>
    </lineage>
</organism>
<keyword evidence="1" id="KW-1015">Disulfide bond</keyword>
<dbReference type="InterPro" id="IPR000859">
    <property type="entry name" value="CUB_dom"/>
</dbReference>
<dbReference type="RefSeq" id="XP_018008405.1">
    <property type="nucleotide sequence ID" value="XM_018152916.2"/>
</dbReference>
<evidence type="ECO:0000313" key="4">
    <source>
        <dbReference type="Proteomes" id="UP000694843"/>
    </source>
</evidence>
<dbReference type="InterPro" id="IPR000742">
    <property type="entry name" value="EGF"/>
</dbReference>
<dbReference type="GeneID" id="108666105"/>
<comment type="caution">
    <text evidence="2">Lacks conserved residue(s) required for the propagation of feature annotation.</text>
</comment>
<dbReference type="KEGG" id="hazt:108666105"/>
<accession>A0A8B7N498</accession>
<dbReference type="PROSITE" id="PS00022">
    <property type="entry name" value="EGF_1"/>
    <property type="match status" value="1"/>
</dbReference>
<gene>
    <name evidence="5" type="primary">LOC108666105</name>
</gene>
<dbReference type="AlphaFoldDB" id="A0A8B7N498"/>
<name>A0A8B7N498_HYAAZ</name>
<reference evidence="5" key="1">
    <citation type="submission" date="2025-08" db="UniProtKB">
        <authorList>
            <consortium name="RefSeq"/>
        </authorList>
    </citation>
    <scope>IDENTIFICATION</scope>
    <source>
        <tissue evidence="5">Whole organism</tissue>
    </source>
</reference>
<evidence type="ECO:0000313" key="5">
    <source>
        <dbReference type="RefSeq" id="XP_018008405.1"/>
    </source>
</evidence>
<protein>
    <submittedName>
        <fullName evidence="5">Blastula protease 10-like</fullName>
    </submittedName>
</protein>
<keyword evidence="4" id="KW-1185">Reference proteome</keyword>
<dbReference type="Proteomes" id="UP000694843">
    <property type="component" value="Unplaced"/>
</dbReference>
<dbReference type="Pfam" id="PF00431">
    <property type="entry name" value="CUB"/>
    <property type="match status" value="1"/>
</dbReference>
<evidence type="ECO:0000259" key="3">
    <source>
        <dbReference type="PROSITE" id="PS01180"/>
    </source>
</evidence>
<feature type="non-terminal residue" evidence="5">
    <location>
        <position position="1"/>
    </location>
</feature>
<dbReference type="PROSITE" id="PS01180">
    <property type="entry name" value="CUB"/>
    <property type="match status" value="1"/>
</dbReference>
<proteinExistence type="predicted"/>
<dbReference type="SUPFAM" id="SSF49854">
    <property type="entry name" value="Spermadhesin, CUB domain"/>
    <property type="match status" value="1"/>
</dbReference>